<reference evidence="2 3" key="1">
    <citation type="submission" date="2018-03" db="EMBL/GenBank/DDBJ databases">
        <title>Draft Genome Sequences of the Obligatory Marine Myxobacteria Enhygromyxa salina SWB005.</title>
        <authorList>
            <person name="Poehlein A."/>
            <person name="Moghaddam J.A."/>
            <person name="Harms H."/>
            <person name="Alanjari M."/>
            <person name="Koenig G.M."/>
            <person name="Daniel R."/>
            <person name="Schaeberle T.F."/>
        </authorList>
    </citation>
    <scope>NUCLEOTIDE SEQUENCE [LARGE SCALE GENOMIC DNA]</scope>
    <source>
        <strain evidence="2 3">SWB005</strain>
    </source>
</reference>
<proteinExistence type="predicted"/>
<feature type="compositionally biased region" description="Acidic residues" evidence="1">
    <location>
        <begin position="1350"/>
        <end position="1363"/>
    </location>
</feature>
<dbReference type="RefSeq" id="WP_219906846.1">
    <property type="nucleotide sequence ID" value="NZ_PVNK01000204.1"/>
</dbReference>
<keyword evidence="3" id="KW-1185">Reference proteome</keyword>
<dbReference type="EMBL" id="PVNK01000204">
    <property type="protein sequence ID" value="PRP92785.1"/>
    <property type="molecule type" value="Genomic_DNA"/>
</dbReference>
<protein>
    <submittedName>
        <fullName evidence="2">Uncharacterized protein</fullName>
    </submittedName>
</protein>
<evidence type="ECO:0000313" key="3">
    <source>
        <dbReference type="Proteomes" id="UP000237968"/>
    </source>
</evidence>
<feature type="region of interest" description="Disordered" evidence="1">
    <location>
        <begin position="1334"/>
        <end position="1390"/>
    </location>
</feature>
<comment type="caution">
    <text evidence="2">The sequence shown here is derived from an EMBL/GenBank/DDBJ whole genome shotgun (WGS) entry which is preliminary data.</text>
</comment>
<organism evidence="2 3">
    <name type="scientific">Enhygromyxa salina</name>
    <dbReference type="NCBI Taxonomy" id="215803"/>
    <lineage>
        <taxon>Bacteria</taxon>
        <taxon>Pseudomonadati</taxon>
        <taxon>Myxococcota</taxon>
        <taxon>Polyangia</taxon>
        <taxon>Nannocystales</taxon>
        <taxon>Nannocystaceae</taxon>
        <taxon>Enhygromyxa</taxon>
    </lineage>
</organism>
<evidence type="ECO:0000313" key="2">
    <source>
        <dbReference type="EMBL" id="PRP92785.1"/>
    </source>
</evidence>
<gene>
    <name evidence="2" type="ORF">ENSA5_46970</name>
</gene>
<name>A0A2S9XIT1_9BACT</name>
<evidence type="ECO:0000256" key="1">
    <source>
        <dbReference type="SAM" id="MobiDB-lite"/>
    </source>
</evidence>
<accession>A0A2S9XIT1</accession>
<sequence>MAAIDDLIDDLRADGAVDSEGQFTLDREQARAKMQKFQLADPRRYVLELVQAAVLRGAETIEFEIDADDMRMRFDGAPFTEAEIDDLYGSLFTKGHGRKVRGVRQLALALNAALGMKPKHIHLRSGVVELHMRPGQRDEIRVHEASAATTELHVKQRLRPRLFVDFFLNLTGQLAEEQYLRQRCGYASAAIFLDRKRISRGLVIDDTEASAIRVEGPGFVGAMKVVADNADYTQLHLVKDGVWIDSRSLPECGTHLLAVVEGEQLRKDVSQAKIVSDDALARIVDNVRRARWMLWKKARDEARQREVGGWIRLQLLDYTELDELRDSVEALALAEELSWPDCRDANRDVSLRDLVDQVEAGETPRWGTLTYRGLDPDAGSAVVMLGEDEAPRLARVLGVDLVHADSLLAREQRRAIGRAAWLEREGDPVLPTHLELAICGPIRSVPQLELAGEVGVDCHTLDAPQLEHPAHVMLYKQRHLLGRLELELGIPNLWLVIDAEFEPNDDYTDAVRDMTFVRALLGALSALREPLARLLELGQGTVNEASGRGLVKRWLIGLLDPRSQVALLSKAGADLTPDFYLPPDELLPELSPARLGPADSHEPLAGQALFAQLDGPRLSLADIAAHHRTHGHIRYLPGRPKDPRILAPEVVILGPGDRKIVRALWGPDSCELFDTEAVLNELRHRDQPLVSPAEVRAQLLLALSSAGARAERWVVDTKPDFEGLVLPAFGELGPALEDLDADALATTTVRVFRARRLLCEVEVELGCGPLLAVIDQPELTPDESWQGLNHDRVWDRVLDRLRDAARELIERLCATYEGETASVKRWLARLLTRAAVLGLERDDPSIRDAIRTLDLFDTVSGAGLSLEKIEGILAEHGRLELVDRDTSWAQVKDPEIVKADELEREDLRALTGDAIADGHPRLRHRHVFGKLGARPPLTEATLDPARVFVIREVHGDQRSGEIGLSRVRAEPGLDLVLGTAGREVHSGRESSTRVHLPVDAIVIDERLPLDVEGEPEQHTKHYRRLIRQLRRSVPALVLELCDEWDERPEEFRREAWPLVLAHLSHEADKDRRRIREQAYAAARQISGFRDLWGKTYSLDEVVARSRRRPVGVLVELRPRAPARDLFKQLVLLVDQAELACLRGHTKVEELDRGWEARLTELAKLASAPKVERPEAHITRLVDRKAQIAGGLECELWIPRDYSPLTPTRAAPQLIFARAGRQLQRVALLDTLPCAGIVHGANLVHGSNELDLDARQRSSLHRQILILYIDLANKLRAAGMATTDHERGLEYLAWVNFCFESALGEVEELKDVGKRVKLLRQLASEVVPPTLRDALAARGGTPGELNPASDPDPDPEAEPEPEPEPEPKPLADPEPTARAEPARSAQPPTAEAVVPAAVAMPEAQAAPSSPRERLLGAVHEQLRWARERHKDLLDELRLAHLDLIHTDEPTIAEVRLTGIALHRNHPLVARLLGQDPHDPIDLAFVVATIYTLMNHSATKITDDDERVFVGQLAETLALSLRAMRGVVSSPP</sequence>
<dbReference type="Proteomes" id="UP000237968">
    <property type="component" value="Unassembled WGS sequence"/>
</dbReference>
<feature type="compositionally biased region" description="Basic and acidic residues" evidence="1">
    <location>
        <begin position="1364"/>
        <end position="1380"/>
    </location>
</feature>